<dbReference type="PROSITE" id="PS50885">
    <property type="entry name" value="HAMP"/>
    <property type="match status" value="1"/>
</dbReference>
<protein>
    <submittedName>
        <fullName evidence="5">EAL domain-containing protein</fullName>
    </submittedName>
</protein>
<reference evidence="5 6" key="1">
    <citation type="submission" date="2019-01" db="EMBL/GenBank/DDBJ databases">
        <authorList>
            <person name="Chen W.-M."/>
        </authorList>
    </citation>
    <scope>NUCLEOTIDE SEQUENCE [LARGE SCALE GENOMIC DNA]</scope>
    <source>
        <strain evidence="5 6">KYPY4</strain>
    </source>
</reference>
<evidence type="ECO:0000259" key="3">
    <source>
        <dbReference type="PROSITE" id="PS50885"/>
    </source>
</evidence>
<dbReference type="InterPro" id="IPR052155">
    <property type="entry name" value="Biofilm_reg_signaling"/>
</dbReference>
<dbReference type="SMART" id="SM00267">
    <property type="entry name" value="GGDEF"/>
    <property type="match status" value="1"/>
</dbReference>
<dbReference type="Pfam" id="PF00672">
    <property type="entry name" value="HAMP"/>
    <property type="match status" value="1"/>
</dbReference>
<dbReference type="PANTHER" id="PTHR44757">
    <property type="entry name" value="DIGUANYLATE CYCLASE DGCP"/>
    <property type="match status" value="1"/>
</dbReference>
<evidence type="ECO:0000313" key="6">
    <source>
        <dbReference type="Proteomes" id="UP000285575"/>
    </source>
</evidence>
<feature type="domain" description="EAL" evidence="2">
    <location>
        <begin position="554"/>
        <end position="806"/>
    </location>
</feature>
<dbReference type="OrthoDB" id="9813903at2"/>
<feature type="domain" description="HAMP" evidence="3">
    <location>
        <begin position="305"/>
        <end position="358"/>
    </location>
</feature>
<dbReference type="SUPFAM" id="SSF141868">
    <property type="entry name" value="EAL domain-like"/>
    <property type="match status" value="1"/>
</dbReference>
<name>A0A437RRF9_9BURK</name>
<evidence type="ECO:0000313" key="5">
    <source>
        <dbReference type="EMBL" id="RVU49212.1"/>
    </source>
</evidence>
<dbReference type="PROSITE" id="PS50883">
    <property type="entry name" value="EAL"/>
    <property type="match status" value="1"/>
</dbReference>
<dbReference type="Proteomes" id="UP000285575">
    <property type="component" value="Unassembled WGS sequence"/>
</dbReference>
<dbReference type="NCBIfam" id="TIGR00254">
    <property type="entry name" value="GGDEF"/>
    <property type="match status" value="1"/>
</dbReference>
<gene>
    <name evidence="5" type="ORF">EOE66_01105</name>
</gene>
<dbReference type="Gene3D" id="6.10.340.10">
    <property type="match status" value="1"/>
</dbReference>
<dbReference type="PANTHER" id="PTHR44757:SF2">
    <property type="entry name" value="BIOFILM ARCHITECTURE MAINTENANCE PROTEIN MBAA"/>
    <property type="match status" value="1"/>
</dbReference>
<dbReference type="Gene3D" id="3.20.20.450">
    <property type="entry name" value="EAL domain"/>
    <property type="match status" value="1"/>
</dbReference>
<dbReference type="AlphaFoldDB" id="A0A437RRF9"/>
<dbReference type="InterPro" id="IPR000160">
    <property type="entry name" value="GGDEF_dom"/>
</dbReference>
<dbReference type="CDD" id="cd06225">
    <property type="entry name" value="HAMP"/>
    <property type="match status" value="1"/>
</dbReference>
<dbReference type="PROSITE" id="PS50887">
    <property type="entry name" value="GGDEF"/>
    <property type="match status" value="1"/>
</dbReference>
<evidence type="ECO:0000256" key="1">
    <source>
        <dbReference type="SAM" id="Phobius"/>
    </source>
</evidence>
<dbReference type="InterPro" id="IPR029787">
    <property type="entry name" value="Nucleotide_cyclase"/>
</dbReference>
<dbReference type="SMART" id="SM00052">
    <property type="entry name" value="EAL"/>
    <property type="match status" value="1"/>
</dbReference>
<dbReference type="InterPro" id="IPR003660">
    <property type="entry name" value="HAMP_dom"/>
</dbReference>
<dbReference type="Gene3D" id="3.30.70.270">
    <property type="match status" value="1"/>
</dbReference>
<dbReference type="RefSeq" id="WP_128226849.1">
    <property type="nucleotide sequence ID" value="NZ_SACR01000001.1"/>
</dbReference>
<evidence type="ECO:0000259" key="4">
    <source>
        <dbReference type="PROSITE" id="PS50887"/>
    </source>
</evidence>
<dbReference type="Pfam" id="PF00563">
    <property type="entry name" value="EAL"/>
    <property type="match status" value="1"/>
</dbReference>
<proteinExistence type="predicted"/>
<keyword evidence="1" id="KW-0472">Membrane</keyword>
<keyword evidence="1" id="KW-1133">Transmembrane helix</keyword>
<dbReference type="InterPro" id="IPR001633">
    <property type="entry name" value="EAL_dom"/>
</dbReference>
<dbReference type="SMART" id="SM00304">
    <property type="entry name" value="HAMP"/>
    <property type="match status" value="1"/>
</dbReference>
<dbReference type="CDD" id="cd01948">
    <property type="entry name" value="EAL"/>
    <property type="match status" value="1"/>
</dbReference>
<accession>A0A437RRF9</accession>
<organism evidence="5 6">
    <name type="scientific">Rubrivivax rivuli</name>
    <dbReference type="NCBI Taxonomy" id="1862385"/>
    <lineage>
        <taxon>Bacteria</taxon>
        <taxon>Pseudomonadati</taxon>
        <taxon>Pseudomonadota</taxon>
        <taxon>Betaproteobacteria</taxon>
        <taxon>Burkholderiales</taxon>
        <taxon>Sphaerotilaceae</taxon>
        <taxon>Rubrivivax</taxon>
    </lineage>
</organism>
<dbReference type="EMBL" id="SACR01000001">
    <property type="protein sequence ID" value="RVU49212.1"/>
    <property type="molecule type" value="Genomic_DNA"/>
</dbReference>
<dbReference type="CDD" id="cd01949">
    <property type="entry name" value="GGDEF"/>
    <property type="match status" value="1"/>
</dbReference>
<dbReference type="GO" id="GO:0016020">
    <property type="term" value="C:membrane"/>
    <property type="evidence" value="ECO:0007669"/>
    <property type="project" value="InterPro"/>
</dbReference>
<dbReference type="InterPro" id="IPR035919">
    <property type="entry name" value="EAL_sf"/>
</dbReference>
<feature type="domain" description="GGDEF" evidence="4">
    <location>
        <begin position="400"/>
        <end position="545"/>
    </location>
</feature>
<keyword evidence="1" id="KW-0812">Transmembrane</keyword>
<evidence type="ECO:0000259" key="2">
    <source>
        <dbReference type="PROSITE" id="PS50883"/>
    </source>
</evidence>
<dbReference type="GO" id="GO:0007165">
    <property type="term" value="P:signal transduction"/>
    <property type="evidence" value="ECO:0007669"/>
    <property type="project" value="InterPro"/>
</dbReference>
<dbReference type="SUPFAM" id="SSF158472">
    <property type="entry name" value="HAMP domain-like"/>
    <property type="match status" value="1"/>
</dbReference>
<dbReference type="InterPro" id="IPR043128">
    <property type="entry name" value="Rev_trsase/Diguanyl_cyclase"/>
</dbReference>
<sequence>MKALKDWWTRRLWRRIAVISVGLLLLVQVVVFTLVQHSVPGLVQMLGAQDLDRGEQVWLELLNSRASVRERQLELQADDGGLNRALIAAAEENDPDTARSAIENAASRLAATRSALLSETLEIRFLGESTADADLQLLLPVVKDLVEGLRPTPLRRSASRLMLIGDEPSLLVVSRMRGGAGLLVAGVPLSADIPRVMQKTALMEVALIVQRPDRPPQVALSSVSVGENAALLALSADSRTVMLPSGKHLLRRSAAVQGPYGEMQTLLLTPVNRIEKPFDELTLPLLAASAIGVLLALMGSLFTARRVTTPLNDLATATRRLGEGDFDAPVPLPHHRDEVGQLARAVDVMRENIRAKQAEIRELAYTDRLTGLPNRVSLADALRRAIDENRGEATGSGEPACFTTVMLGLDRFKNINENLGYTLGDEVLREVALRLRRHVQREGDVVARLAGDQFALLLGGADLQRAAAVIDGICAAFVHPIVVQGETVDVSLTFGVAGWPQHAPEVTDATHPAGREQAEVLLARAEMAMHAAKRGKSAHMAVYDPGFDAGSQKTLTLLSELRHAIGAHELRLFLQPKIDVATDMLVGAEALVRWQHPTRGMVPPGQFIPFAEDTGFVRQLTLWVFEEAARQWAALHALGLHRISVNLSTRDLLDPELPTRFDAILRRQGVPATAFCLEITESAVMNEPKRALAMLHTLAAAGFELSIDDYGEGQTSLSYLKTLPVHELKIDQIFIKQIDRDEKDATIVRSTIGLAHSLGFRAVAEGVENAAILVLLRELGCDEAQGYHLARPMPAAEMAAWARQRAGLPALAPAGAGTVAA</sequence>
<feature type="transmembrane region" description="Helical" evidence="1">
    <location>
        <begin position="12"/>
        <end position="35"/>
    </location>
</feature>
<dbReference type="Pfam" id="PF00990">
    <property type="entry name" value="GGDEF"/>
    <property type="match status" value="1"/>
</dbReference>
<dbReference type="SUPFAM" id="SSF55073">
    <property type="entry name" value="Nucleotide cyclase"/>
    <property type="match status" value="1"/>
</dbReference>
<keyword evidence="6" id="KW-1185">Reference proteome</keyword>
<comment type="caution">
    <text evidence="5">The sequence shown here is derived from an EMBL/GenBank/DDBJ whole genome shotgun (WGS) entry which is preliminary data.</text>
</comment>